<dbReference type="HOGENOM" id="CLU_010194_1_2_6"/>
<sequence length="266" mass="27800">MFVKDKVAVIFGGSGAIGGAIAAVLAREGAHVCLGARNQNRLDLVREKIRNAGGRVDTFIVDVFDDVQVNQQIISLAEKTGGIDIVVNAMGFIHDQGKVIEELNLNEFLLGVTPFLSAQFNLCKAVLPFMGGHDRAGVIISVVAPAASMAVPGHLGHIVGCAAIEAFVKAMASELGPKNIRAVCIRSHAISDAIQAGSYTREVFAAKAQAMGLTVEQWLEGAAQSTMLKRLPTLEQVAEMAAFLASDQAGAMTATVVNMTGGATIS</sequence>
<evidence type="ECO:0000256" key="2">
    <source>
        <dbReference type="ARBA" id="ARBA00023002"/>
    </source>
</evidence>
<name>N9MTT0_9GAMM</name>
<comment type="similarity">
    <text evidence="1">Belongs to the short-chain dehydrogenases/reductases (SDR) family.</text>
</comment>
<dbReference type="InterPro" id="IPR051122">
    <property type="entry name" value="SDR_DHRS6-like"/>
</dbReference>
<dbReference type="GO" id="GO:0016491">
    <property type="term" value="F:oxidoreductase activity"/>
    <property type="evidence" value="ECO:0007669"/>
    <property type="project" value="UniProtKB-KW"/>
</dbReference>
<evidence type="ECO:0000256" key="1">
    <source>
        <dbReference type="ARBA" id="ARBA00006484"/>
    </source>
</evidence>
<dbReference type="OrthoDB" id="9810734at2"/>
<keyword evidence="4" id="KW-1185">Reference proteome</keyword>
<dbReference type="Gene3D" id="3.40.50.720">
    <property type="entry name" value="NAD(P)-binding Rossmann-like Domain"/>
    <property type="match status" value="1"/>
</dbReference>
<organism evidence="3 4">
    <name type="scientific">Acinetobacter dispersus</name>
    <dbReference type="NCBI Taxonomy" id="70348"/>
    <lineage>
        <taxon>Bacteria</taxon>
        <taxon>Pseudomonadati</taxon>
        <taxon>Pseudomonadota</taxon>
        <taxon>Gammaproteobacteria</taxon>
        <taxon>Moraxellales</taxon>
        <taxon>Moraxellaceae</taxon>
        <taxon>Acinetobacter</taxon>
    </lineage>
</organism>
<dbReference type="PANTHER" id="PTHR43477">
    <property type="entry name" value="DIHYDROANTICAPSIN 7-DEHYDROGENASE"/>
    <property type="match status" value="1"/>
</dbReference>
<comment type="caution">
    <text evidence="3">The sequence shown here is derived from an EMBL/GenBank/DDBJ whole genome shotgun (WGS) entry which is preliminary data.</text>
</comment>
<dbReference type="AlphaFoldDB" id="N9MTT0"/>
<gene>
    <name evidence="3" type="ORF">F904_01016</name>
</gene>
<dbReference type="InterPro" id="IPR036291">
    <property type="entry name" value="NAD(P)-bd_dom_sf"/>
</dbReference>
<dbReference type="PANTHER" id="PTHR43477:SF1">
    <property type="entry name" value="DIHYDROANTICAPSIN 7-DEHYDROGENASE"/>
    <property type="match status" value="1"/>
</dbReference>
<proteinExistence type="inferred from homology"/>
<reference evidence="3 4" key="1">
    <citation type="submission" date="2013-02" db="EMBL/GenBank/DDBJ databases">
        <title>The Genome Sequence of Acinetobacter sp. ANC 4105.</title>
        <authorList>
            <consortium name="The Broad Institute Genome Sequencing Platform"/>
            <consortium name="The Broad Institute Genome Sequencing Center for Infectious Disease"/>
            <person name="Cerqueira G."/>
            <person name="Feldgarden M."/>
            <person name="Courvalin P."/>
            <person name="Perichon B."/>
            <person name="Grillot-Courvalin C."/>
            <person name="Clermont D."/>
            <person name="Rocha E."/>
            <person name="Yoon E.-J."/>
            <person name="Nemec A."/>
            <person name="Walker B."/>
            <person name="Young S.K."/>
            <person name="Zeng Q."/>
            <person name="Gargeya S."/>
            <person name="Fitzgerald M."/>
            <person name="Haas B."/>
            <person name="Abouelleil A."/>
            <person name="Alvarado L."/>
            <person name="Arachchi H.M."/>
            <person name="Berlin A.M."/>
            <person name="Chapman S.B."/>
            <person name="Dewar J."/>
            <person name="Goldberg J."/>
            <person name="Griggs A."/>
            <person name="Gujja S."/>
            <person name="Hansen M."/>
            <person name="Howarth C."/>
            <person name="Imamovic A."/>
            <person name="Larimer J."/>
            <person name="McCowan C."/>
            <person name="Murphy C."/>
            <person name="Neiman D."/>
            <person name="Pearson M."/>
            <person name="Priest M."/>
            <person name="Roberts A."/>
            <person name="Saif S."/>
            <person name="Shea T."/>
            <person name="Sisk P."/>
            <person name="Sykes S."/>
            <person name="Wortman J."/>
            <person name="Nusbaum C."/>
            <person name="Birren B."/>
        </authorList>
    </citation>
    <scope>NUCLEOTIDE SEQUENCE [LARGE SCALE GENOMIC DNA]</scope>
    <source>
        <strain evidence="3 4">ANC 4105</strain>
    </source>
</reference>
<dbReference type="Pfam" id="PF13561">
    <property type="entry name" value="adh_short_C2"/>
    <property type="match status" value="1"/>
</dbReference>
<dbReference type="eggNOG" id="COG1028">
    <property type="taxonomic scope" value="Bacteria"/>
</dbReference>
<evidence type="ECO:0008006" key="5">
    <source>
        <dbReference type="Google" id="ProtNLM"/>
    </source>
</evidence>
<dbReference type="PRINTS" id="PR00081">
    <property type="entry name" value="GDHRDH"/>
</dbReference>
<dbReference type="PATRIC" id="fig|1217703.3.peg.976"/>
<protein>
    <recommendedName>
        <fullName evidence="5">Short-chain dehydrogenase/reductase SDR</fullName>
    </recommendedName>
</protein>
<dbReference type="SUPFAM" id="SSF51735">
    <property type="entry name" value="NAD(P)-binding Rossmann-fold domains"/>
    <property type="match status" value="1"/>
</dbReference>
<dbReference type="EMBL" id="APRL01000010">
    <property type="protein sequence ID" value="ENW94101.1"/>
    <property type="molecule type" value="Genomic_DNA"/>
</dbReference>
<keyword evidence="2" id="KW-0560">Oxidoreductase</keyword>
<dbReference type="InterPro" id="IPR002347">
    <property type="entry name" value="SDR_fam"/>
</dbReference>
<evidence type="ECO:0000313" key="4">
    <source>
        <dbReference type="Proteomes" id="UP000013261"/>
    </source>
</evidence>
<accession>N9MTT0</accession>
<evidence type="ECO:0000313" key="3">
    <source>
        <dbReference type="EMBL" id="ENW94101.1"/>
    </source>
</evidence>
<dbReference type="Proteomes" id="UP000013261">
    <property type="component" value="Unassembled WGS sequence"/>
</dbReference>
<dbReference type="RefSeq" id="WP_005185749.1">
    <property type="nucleotide sequence ID" value="NZ_KB850049.1"/>
</dbReference>